<dbReference type="SUPFAM" id="SSF103473">
    <property type="entry name" value="MFS general substrate transporter"/>
    <property type="match status" value="1"/>
</dbReference>
<protein>
    <submittedName>
        <fullName evidence="8">MFS general substrate transporter-5</fullName>
    </submittedName>
</protein>
<keyword evidence="9" id="KW-1185">Reference proteome</keyword>
<dbReference type="Proteomes" id="UP000256645">
    <property type="component" value="Unassembled WGS sequence"/>
</dbReference>
<dbReference type="GO" id="GO:0005886">
    <property type="term" value="C:plasma membrane"/>
    <property type="evidence" value="ECO:0007669"/>
    <property type="project" value="TreeGrafter"/>
</dbReference>
<keyword evidence="4 7" id="KW-1133">Transmembrane helix</keyword>
<evidence type="ECO:0000256" key="3">
    <source>
        <dbReference type="ARBA" id="ARBA00022692"/>
    </source>
</evidence>
<feature type="transmembrane region" description="Helical" evidence="7">
    <location>
        <begin position="477"/>
        <end position="504"/>
    </location>
</feature>
<proteinExistence type="predicted"/>
<feature type="transmembrane region" description="Helical" evidence="7">
    <location>
        <begin position="516"/>
        <end position="534"/>
    </location>
</feature>
<dbReference type="AlphaFoldDB" id="A0A3D8RFN9"/>
<comment type="subcellular location">
    <subcellularLocation>
        <location evidence="1">Membrane</location>
        <topology evidence="1">Multi-pass membrane protein</topology>
    </subcellularLocation>
</comment>
<feature type="transmembrane region" description="Helical" evidence="7">
    <location>
        <begin position="300"/>
        <end position="318"/>
    </location>
</feature>
<feature type="transmembrane region" description="Helical" evidence="7">
    <location>
        <begin position="90"/>
        <end position="111"/>
    </location>
</feature>
<dbReference type="InterPro" id="IPR036259">
    <property type="entry name" value="MFS_trans_sf"/>
</dbReference>
<dbReference type="GO" id="GO:0008506">
    <property type="term" value="F:sucrose:proton symporter activity"/>
    <property type="evidence" value="ECO:0007669"/>
    <property type="project" value="TreeGrafter"/>
</dbReference>
<keyword evidence="2" id="KW-0813">Transport</keyword>
<accession>A0A3D8RFN9</accession>
<evidence type="ECO:0000313" key="8">
    <source>
        <dbReference type="EMBL" id="RDW72857.1"/>
    </source>
</evidence>
<feature type="transmembrane region" description="Helical" evidence="7">
    <location>
        <begin position="123"/>
        <end position="141"/>
    </location>
</feature>
<dbReference type="EMBL" id="PDLM01000007">
    <property type="protein sequence ID" value="RDW72857.1"/>
    <property type="molecule type" value="Genomic_DNA"/>
</dbReference>
<dbReference type="OrthoDB" id="28755at2759"/>
<dbReference type="PANTHER" id="PTHR19432">
    <property type="entry name" value="SUGAR TRANSPORTER"/>
    <property type="match status" value="1"/>
</dbReference>
<evidence type="ECO:0000256" key="5">
    <source>
        <dbReference type="ARBA" id="ARBA00023136"/>
    </source>
</evidence>
<feature type="transmembrane region" description="Helical" evidence="7">
    <location>
        <begin position="430"/>
        <end position="456"/>
    </location>
</feature>
<feature type="region of interest" description="Disordered" evidence="6">
    <location>
        <begin position="1"/>
        <end position="22"/>
    </location>
</feature>
<comment type="caution">
    <text evidence="8">The sequence shown here is derived from an EMBL/GenBank/DDBJ whole genome shotgun (WGS) entry which is preliminary data.</text>
</comment>
<feature type="transmembrane region" description="Helical" evidence="7">
    <location>
        <begin position="161"/>
        <end position="181"/>
    </location>
</feature>
<organism evidence="8 9">
    <name type="scientific">Coleophoma cylindrospora</name>
    <dbReference type="NCBI Taxonomy" id="1849047"/>
    <lineage>
        <taxon>Eukaryota</taxon>
        <taxon>Fungi</taxon>
        <taxon>Dikarya</taxon>
        <taxon>Ascomycota</taxon>
        <taxon>Pezizomycotina</taxon>
        <taxon>Leotiomycetes</taxon>
        <taxon>Helotiales</taxon>
        <taxon>Dermateaceae</taxon>
        <taxon>Coleophoma</taxon>
    </lineage>
</organism>
<reference evidence="8 9" key="1">
    <citation type="journal article" date="2018" name="IMA Fungus">
        <title>IMA Genome-F 9: Draft genome sequence of Annulohypoxylon stygium, Aspergillus mulundensis, Berkeleyomyces basicola (syn. Thielaviopsis basicola), Ceratocystis smalleyi, two Cercospora beticola strains, Coleophoma cylindrospora, Fusarium fracticaudum, Phialophora cf. hyalina, and Morchella septimelata.</title>
        <authorList>
            <person name="Wingfield B.D."/>
            <person name="Bills G.F."/>
            <person name="Dong Y."/>
            <person name="Huang W."/>
            <person name="Nel W.J."/>
            <person name="Swalarsk-Parry B.S."/>
            <person name="Vaghefi N."/>
            <person name="Wilken P.M."/>
            <person name="An Z."/>
            <person name="de Beer Z.W."/>
            <person name="De Vos L."/>
            <person name="Chen L."/>
            <person name="Duong T.A."/>
            <person name="Gao Y."/>
            <person name="Hammerbacher A."/>
            <person name="Kikkert J.R."/>
            <person name="Li Y."/>
            <person name="Li H."/>
            <person name="Li K."/>
            <person name="Li Q."/>
            <person name="Liu X."/>
            <person name="Ma X."/>
            <person name="Naidoo K."/>
            <person name="Pethybridge S.J."/>
            <person name="Sun J."/>
            <person name="Steenkamp E.T."/>
            <person name="van der Nest M.A."/>
            <person name="van Wyk S."/>
            <person name="Wingfield M.J."/>
            <person name="Xiong C."/>
            <person name="Yue Q."/>
            <person name="Zhang X."/>
        </authorList>
    </citation>
    <scope>NUCLEOTIDE SEQUENCE [LARGE SCALE GENOMIC DNA]</scope>
    <source>
        <strain evidence="8 9">BP6252</strain>
    </source>
</reference>
<evidence type="ECO:0000256" key="4">
    <source>
        <dbReference type="ARBA" id="ARBA00022989"/>
    </source>
</evidence>
<gene>
    <name evidence="8" type="ORF">BP6252_06764</name>
</gene>
<name>A0A3D8RFN9_9HELO</name>
<feature type="transmembrane region" description="Helical" evidence="7">
    <location>
        <begin position="351"/>
        <end position="372"/>
    </location>
</feature>
<evidence type="ECO:0000256" key="1">
    <source>
        <dbReference type="ARBA" id="ARBA00004141"/>
    </source>
</evidence>
<evidence type="ECO:0000256" key="7">
    <source>
        <dbReference type="SAM" id="Phobius"/>
    </source>
</evidence>
<sequence>MAASMDDGEHTTMAAPVSRPDVIPMGNRDEAVVEKHQELTRDARFESRKSTLDLICVAIGLGGLQGVFAIQFGNGSEYLLSLGLSKPVMSLVWLAGPVSGAVLQPYFCLCSDECESRWGRRRPYIMGGSAAIIMCLLGQAWAPELTSAVASLVGGDQQSKVVANVTAAIAVLLVIALNIAIQPVQGCLRAFIVDSCPKDQQDTANAWAGRIISIANVSSYFCGSIDLPYSLPFLGRTQFQVLCSITSIWLAISITITCWMTRDPPITRNKAGMGNEDSLLRKLGRLITSFRQLPLQVQRVCTVQFFAWMGWFPFLFYMDVYVGYRYLASSAVDAAQSESISMEEAAKAGSLSMLIFAVVSLFASIFIPYLIVPRDRVQRSHRPSSWLSRWVNAVSTWMGSIRHLWMLSQILYTCCMLETMFITSVSGTRVLVGIAGISWAVTIWAPYTIISTAILADTDLHLDREASEDESEQRLGTVIGLHNVAIAVPQILAALLCSFAFWIFDGFQLARPEDGIGLVLSLGGISALIAGFLTSRLDDNDGAEVGYSVLGAMQEA</sequence>
<feature type="transmembrane region" description="Helical" evidence="7">
    <location>
        <begin position="51"/>
        <end position="70"/>
    </location>
</feature>
<evidence type="ECO:0000256" key="2">
    <source>
        <dbReference type="ARBA" id="ARBA00022448"/>
    </source>
</evidence>
<feature type="transmembrane region" description="Helical" evidence="7">
    <location>
        <begin position="207"/>
        <end position="227"/>
    </location>
</feature>
<keyword evidence="3 7" id="KW-0812">Transmembrane</keyword>
<keyword evidence="5 7" id="KW-0472">Membrane</keyword>
<evidence type="ECO:0000313" key="9">
    <source>
        <dbReference type="Proteomes" id="UP000256645"/>
    </source>
</evidence>
<dbReference type="PANTHER" id="PTHR19432:SF35">
    <property type="entry name" value="SOLUTE CARRIER FAMILY 45 MEMBER 3 ISOFORM X1"/>
    <property type="match status" value="1"/>
</dbReference>
<feature type="transmembrane region" description="Helical" evidence="7">
    <location>
        <begin position="239"/>
        <end position="260"/>
    </location>
</feature>
<evidence type="ECO:0000256" key="6">
    <source>
        <dbReference type="SAM" id="MobiDB-lite"/>
    </source>
</evidence>